<evidence type="ECO:0000313" key="3">
    <source>
        <dbReference type="Proteomes" id="UP000220922"/>
    </source>
</evidence>
<dbReference type="EMBL" id="LYXE01000171">
    <property type="protein sequence ID" value="PDV96922.1"/>
    <property type="molecule type" value="Genomic_DNA"/>
</dbReference>
<evidence type="ECO:0008006" key="4">
    <source>
        <dbReference type="Google" id="ProtNLM"/>
    </source>
</evidence>
<dbReference type="OrthoDB" id="136493at2"/>
<comment type="caution">
    <text evidence="2">The sequence shown here is derived from an EMBL/GenBank/DDBJ whole genome shotgun (WGS) entry which is preliminary data.</text>
</comment>
<feature type="transmembrane region" description="Helical" evidence="1">
    <location>
        <begin position="234"/>
        <end position="253"/>
    </location>
</feature>
<organism evidence="2 3">
    <name type="scientific">Candidatus Chloroploca asiatica</name>
    <dbReference type="NCBI Taxonomy" id="1506545"/>
    <lineage>
        <taxon>Bacteria</taxon>
        <taxon>Bacillati</taxon>
        <taxon>Chloroflexota</taxon>
        <taxon>Chloroflexia</taxon>
        <taxon>Chloroflexales</taxon>
        <taxon>Chloroflexineae</taxon>
        <taxon>Oscillochloridaceae</taxon>
        <taxon>Candidatus Chloroploca</taxon>
    </lineage>
</organism>
<keyword evidence="1" id="KW-0472">Membrane</keyword>
<feature type="transmembrane region" description="Helical" evidence="1">
    <location>
        <begin position="127"/>
        <end position="146"/>
    </location>
</feature>
<proteinExistence type="predicted"/>
<feature type="transmembrane region" description="Helical" evidence="1">
    <location>
        <begin position="91"/>
        <end position="115"/>
    </location>
</feature>
<evidence type="ECO:0000313" key="2">
    <source>
        <dbReference type="EMBL" id="PDV96922.1"/>
    </source>
</evidence>
<name>A0A2H3KST6_9CHLR</name>
<gene>
    <name evidence="2" type="ORF">A9Q02_19765</name>
</gene>
<accession>A0A2H3KST6</accession>
<feature type="transmembrane region" description="Helical" evidence="1">
    <location>
        <begin position="380"/>
        <end position="404"/>
    </location>
</feature>
<feature type="transmembrane region" description="Helical" evidence="1">
    <location>
        <begin position="424"/>
        <end position="441"/>
    </location>
</feature>
<sequence>MRLIWRLIALLLYAGLAILLTWPLAAYVTAAVPGNAFDSWQNMWNMWWLRTALLEGVNPYFTPMLYHPQGTSLLLQTLNPINFLTSLPVHFFFGLTAAYNFAILLNLTLSGFFAYLLAEDVTGDRRAALIGGVVFATSGYLLAQVLGGHTHMTAAWPLPLAVLMLRYAYRRPSLVMIVLAGAALALNMLADWQYFLFALIWAGWYALWMLFAPGTSQMQAQSKANGVMGRISTILPLVGAVVVALVLTSPLIIATARVAAVTPTAATEGGPDFRREQSLDLADLVIPSQIHPVWGSLAEQAQVYKANTHIQNKTAYLGVIALILGLLGLRGRESLFWLVSMVLFITLALGPVLQVAGWQSGIPMPATLLFELPLVGIFRYPIRFVVLAVLALAMLAAYGTLWLLTGRHGATTANSEPRKAQRRAGIAAWILVPALIVLLVIDNLTVPFPIVGIYIPSIYHELAADPDDFALLEAPFYYTTSPFYMLYQIIHEKPLVGGYTSRRMPYTILEELPLIRMFAYAEPAPDIIAQDMPTIAASLFDYFDIRYVMIHSAGGALQFTPMQEVAQAAAGGAEPRREGATFVASDARSASGLLRPLTLGDQEPAGAVLTYRVVPPSDPLPFLGIGEGWEAPEEDGTQIVRTMQADAATIVIYSAKPRQVTLTLTLTIPAAESLQVTIGATTLTTIPLEAGRQTVQVPLDLEAGKTEVVLRSATSGTVQAEEVDLMFRSTP</sequence>
<feature type="transmembrane region" description="Helical" evidence="1">
    <location>
        <begin position="336"/>
        <end position="360"/>
    </location>
</feature>
<dbReference type="AlphaFoldDB" id="A0A2H3KST6"/>
<keyword evidence="1" id="KW-0812">Transmembrane</keyword>
<keyword evidence="1" id="KW-1133">Transmembrane helix</keyword>
<evidence type="ECO:0000256" key="1">
    <source>
        <dbReference type="SAM" id="Phobius"/>
    </source>
</evidence>
<dbReference type="Proteomes" id="UP000220922">
    <property type="component" value="Unassembled WGS sequence"/>
</dbReference>
<dbReference type="RefSeq" id="WP_097654973.1">
    <property type="nucleotide sequence ID" value="NZ_LYXE01000171.1"/>
</dbReference>
<feature type="transmembrane region" description="Helical" evidence="1">
    <location>
        <begin position="196"/>
        <end position="213"/>
    </location>
</feature>
<keyword evidence="3" id="KW-1185">Reference proteome</keyword>
<reference evidence="2 3" key="1">
    <citation type="submission" date="2016-05" db="EMBL/GenBank/DDBJ databases">
        <authorList>
            <person name="Lavstsen T."/>
            <person name="Jespersen J.S."/>
        </authorList>
    </citation>
    <scope>NUCLEOTIDE SEQUENCE [LARGE SCALE GENOMIC DNA]</scope>
    <source>
        <strain evidence="2 3">B7-9</strain>
    </source>
</reference>
<feature type="transmembrane region" description="Helical" evidence="1">
    <location>
        <begin position="174"/>
        <end position="190"/>
    </location>
</feature>
<protein>
    <recommendedName>
        <fullName evidence="4">Glycosyltransferase RgtA/B/C/D-like domain-containing protein</fullName>
    </recommendedName>
</protein>